<evidence type="ECO:0008006" key="4">
    <source>
        <dbReference type="Google" id="ProtNLM"/>
    </source>
</evidence>
<sequence length="96" mass="10847">MHQLVLYFLGIVFAWGLMELLLRRGFMKSTNAALMLSLSAMMGIVRIVDWEMNSPVVNARTGKQITAEDFFFINGGVVLFCFIASVLLEIRKRSNS</sequence>
<gene>
    <name evidence="2" type="ORF">D4A39_10180</name>
</gene>
<keyword evidence="1" id="KW-1133">Transmembrane helix</keyword>
<keyword evidence="1" id="KW-0812">Transmembrane</keyword>
<feature type="transmembrane region" description="Helical" evidence="1">
    <location>
        <begin position="6"/>
        <end position="22"/>
    </location>
</feature>
<protein>
    <recommendedName>
        <fullName evidence="4">Lycopene cyclase domain-containing protein</fullName>
    </recommendedName>
</protein>
<dbReference type="Proteomes" id="UP000283734">
    <property type="component" value="Unassembled WGS sequence"/>
</dbReference>
<evidence type="ECO:0000313" key="3">
    <source>
        <dbReference type="Proteomes" id="UP000283734"/>
    </source>
</evidence>
<accession>A0A418XWA8</accession>
<evidence type="ECO:0000313" key="2">
    <source>
        <dbReference type="EMBL" id="RJG17102.1"/>
    </source>
</evidence>
<name>A0A418XWA8_9GAMM</name>
<feature type="transmembrane region" description="Helical" evidence="1">
    <location>
        <begin position="70"/>
        <end position="90"/>
    </location>
</feature>
<keyword evidence="3" id="KW-1185">Reference proteome</keyword>
<keyword evidence="1" id="KW-0472">Membrane</keyword>
<evidence type="ECO:0000256" key="1">
    <source>
        <dbReference type="SAM" id="Phobius"/>
    </source>
</evidence>
<dbReference type="EMBL" id="QYYA01000003">
    <property type="protein sequence ID" value="RJG17102.1"/>
    <property type="molecule type" value="Genomic_DNA"/>
</dbReference>
<proteinExistence type="predicted"/>
<dbReference type="AlphaFoldDB" id="A0A418XWA8"/>
<organism evidence="2 3">
    <name type="scientific">Alcanivorax profundi</name>
    <dbReference type="NCBI Taxonomy" id="2338368"/>
    <lineage>
        <taxon>Bacteria</taxon>
        <taxon>Pseudomonadati</taxon>
        <taxon>Pseudomonadota</taxon>
        <taxon>Gammaproteobacteria</taxon>
        <taxon>Oceanospirillales</taxon>
        <taxon>Alcanivoracaceae</taxon>
        <taxon>Alcanivorax</taxon>
    </lineage>
</organism>
<feature type="transmembrane region" description="Helical" evidence="1">
    <location>
        <begin position="34"/>
        <end position="50"/>
    </location>
</feature>
<comment type="caution">
    <text evidence="2">The sequence shown here is derived from an EMBL/GenBank/DDBJ whole genome shotgun (WGS) entry which is preliminary data.</text>
</comment>
<reference evidence="2 3" key="1">
    <citation type="submission" date="2018-09" db="EMBL/GenBank/DDBJ databases">
        <title>Alcanivorax profundi sp. nov., isolated from 1000 m-depth seawater of the Mariana Trench.</title>
        <authorList>
            <person name="Liu J."/>
        </authorList>
    </citation>
    <scope>NUCLEOTIDE SEQUENCE [LARGE SCALE GENOMIC DNA]</scope>
    <source>
        <strain evidence="2 3">MTEO17</strain>
    </source>
</reference>